<evidence type="ECO:0000313" key="1">
    <source>
        <dbReference type="EMBL" id="ETK08081.1"/>
    </source>
</evidence>
<dbReference type="EMBL" id="AYYD01001217">
    <property type="protein sequence ID" value="ETK08081.1"/>
    <property type="molecule type" value="Genomic_DNA"/>
</dbReference>
<accession>W2CNM1</accession>
<comment type="caution">
    <text evidence="1">The sequence shown here is derived from an EMBL/GenBank/DDBJ whole genome shotgun (WGS) entry which is preliminary data.</text>
</comment>
<protein>
    <submittedName>
        <fullName evidence="1">Uncharacterized protein</fullName>
    </submittedName>
</protein>
<proteinExistence type="predicted"/>
<name>W2CNM1_9BACT</name>
<evidence type="ECO:0000313" key="2">
    <source>
        <dbReference type="Proteomes" id="UP000018874"/>
    </source>
</evidence>
<reference evidence="1 2" key="1">
    <citation type="submission" date="2013-11" db="EMBL/GenBank/DDBJ databases">
        <title>Single cell genomics of uncultured Tannerella BU063 (oral taxon 286).</title>
        <authorList>
            <person name="Beall C.J."/>
            <person name="Campbell A.G."/>
            <person name="Griffen A.L."/>
            <person name="Podar M."/>
            <person name="Leys E.J."/>
        </authorList>
    </citation>
    <scope>NUCLEOTIDE SEQUENCE [LARGE SCALE GENOMIC DNA]</scope>
    <source>
        <strain evidence="1">Cell 6/7/9</strain>
    </source>
</reference>
<dbReference type="AlphaFoldDB" id="W2CNM1"/>
<keyword evidence="2" id="KW-1185">Reference proteome</keyword>
<dbReference type="Proteomes" id="UP000018874">
    <property type="component" value="Unassembled WGS sequence"/>
</dbReference>
<gene>
    <name evidence="1" type="ORF">T231_14470</name>
</gene>
<sequence length="49" mass="5854">MDEKKVHVLLHPLSREGATIKMKCWKSERRELLEELKEEFFLVIKLGKS</sequence>
<organism evidence="1 2">
    <name type="scientific">Tannerella sp. oral taxon BU063 isolate Cell 6/7/9</name>
    <dbReference type="NCBI Taxonomy" id="1411021"/>
    <lineage>
        <taxon>Bacteria</taxon>
        <taxon>Pseudomonadati</taxon>
        <taxon>Bacteroidota</taxon>
        <taxon>Bacteroidia</taxon>
        <taxon>Bacteroidales</taxon>
        <taxon>Tannerellaceae</taxon>
        <taxon>Tannerella</taxon>
    </lineage>
</organism>